<evidence type="ECO:0000256" key="8">
    <source>
        <dbReference type="ARBA" id="ARBA00023136"/>
    </source>
</evidence>
<dbReference type="GO" id="GO:0005794">
    <property type="term" value="C:Golgi apparatus"/>
    <property type="evidence" value="ECO:0007669"/>
    <property type="project" value="UniProtKB-SubCell"/>
</dbReference>
<dbReference type="PANTHER" id="PTHR10766">
    <property type="entry name" value="TRANSMEMBRANE 9 SUPERFAMILY PROTEIN"/>
    <property type="match status" value="1"/>
</dbReference>
<dbReference type="Gene3D" id="3.40.50.720">
    <property type="entry name" value="NAD(P)-binding Rossmann-like Domain"/>
    <property type="match status" value="1"/>
</dbReference>
<evidence type="ECO:0000256" key="5">
    <source>
        <dbReference type="ARBA" id="ARBA00022729"/>
    </source>
</evidence>
<dbReference type="Proteomes" id="UP000037510">
    <property type="component" value="Unassembled WGS sequence"/>
</dbReference>
<evidence type="ECO:0000256" key="2">
    <source>
        <dbReference type="ARBA" id="ARBA00004555"/>
    </source>
</evidence>
<feature type="transmembrane region" description="Helical" evidence="9">
    <location>
        <begin position="440"/>
        <end position="460"/>
    </location>
</feature>
<dbReference type="GO" id="GO:0072657">
    <property type="term" value="P:protein localization to membrane"/>
    <property type="evidence" value="ECO:0007669"/>
    <property type="project" value="TreeGrafter"/>
</dbReference>
<dbReference type="InterPro" id="IPR002347">
    <property type="entry name" value="SDR_fam"/>
</dbReference>
<proteinExistence type="inferred from homology"/>
<comment type="caution">
    <text evidence="9">Lacks conserved residue(s) required for the propagation of feature annotation.</text>
</comment>
<accession>A0A0L7LKQ9</accession>
<keyword evidence="11" id="KW-1185">Reference proteome</keyword>
<evidence type="ECO:0000313" key="11">
    <source>
        <dbReference type="Proteomes" id="UP000037510"/>
    </source>
</evidence>
<feature type="transmembrane region" description="Helical" evidence="9">
    <location>
        <begin position="553"/>
        <end position="571"/>
    </location>
</feature>
<gene>
    <name evidence="10" type="ORF">OBRU01_06855</name>
</gene>
<keyword evidence="4 9" id="KW-0812">Transmembrane</keyword>
<sequence>MRTKNCMAKKPQQILFSKNTYGPKVKVEHWDFALNAEKQDNYVYRDELSNHLSTYVRWGTEDQGRNRLMKEANLAQLPADFVVDALSYLADEQVSSPALNCHGFYVPGVAPVEFKKGQRIEVKAVKMTSIHTQLPYEYYSLPLCLPKNGTFVYKSENLGEVLRGDRIVNTPYEVHMAENIKCRLLCHKKNNPINWSVEESEKVASRIEHELVDNLPVATRVFNSETSERNIEQGYRLGLMRKGKAYINNHLKLDSYRVVGFEVETYSIDKDDLNFMDESCQYPTEPKPQLVNEETGTKLYFTYSVEWSESEVSWASRWDIYLDMKDVQIHWFSIHISGILTMIMIRTLRRDIARYNSDESIDDMMEETGWKLVHGDVFRPPPKRMLFAAVIGSGIQVRGALMTAAIFLYVFMGLIAGYYSARLYNTMKGKQWKQAAFLTATLYPAIVFGTCFFLNFFIMGKHSSGAVPFSTMMALLCLWFCISLPLVYLGYYFGCRKQPFQHPVRTNFIPRKVPEQVWYMNYVPCVFMAGILPFGAVFIELFFIFSALWENQFYYLFGFLFLVFCILVVSVSQISIVLTYFQLCGEFFILMGCYYKWLNDVSLCVLTGLPLVVEELCLMVLTFWLLTGTIGFFAASIFFTPTYKMETKVAVVTGANKGIGFEIVKGLCLKFGGVVYLTARNEERGRDAVKRLQELGLQSPTFHKLDVTCEESVKEFATHISKHHSGIDVLVNNAGILDFDKSVSSHEEAKKLIDTNFTSLLTITKILYPLLKNDARIINLSSDWGLLSNIRKQIWLDTLIKDDLKVEEILQFVNDFLQAAKNGKSIVSFAGHYGDYKVSKVALSALTFVQQREFKEQGKDVSINCVHPGFVKTDMTKGMGDFTPERGAKAPLYLALEAPQTQKGTFVWHDCHRVNWDD</sequence>
<keyword evidence="8 9" id="KW-0472">Membrane</keyword>
<comment type="subcellular location">
    <subcellularLocation>
        <location evidence="2">Golgi apparatus</location>
    </subcellularLocation>
    <subcellularLocation>
        <location evidence="1">Membrane</location>
        <topology evidence="1">Multi-pass membrane protein</topology>
    </subcellularLocation>
</comment>
<evidence type="ECO:0000256" key="9">
    <source>
        <dbReference type="RuleBase" id="RU363079"/>
    </source>
</evidence>
<dbReference type="STRING" id="104452.A0A0L7LKQ9"/>
<keyword evidence="5" id="KW-0732">Signal</keyword>
<evidence type="ECO:0000256" key="6">
    <source>
        <dbReference type="ARBA" id="ARBA00022989"/>
    </source>
</evidence>
<keyword evidence="7" id="KW-0333">Golgi apparatus</keyword>
<protein>
    <recommendedName>
        <fullName evidence="9">Transmembrane 9 superfamily member</fullName>
    </recommendedName>
</protein>
<dbReference type="PRINTS" id="PR00081">
    <property type="entry name" value="GDHRDH"/>
</dbReference>
<dbReference type="Pfam" id="PF02990">
    <property type="entry name" value="EMP70"/>
    <property type="match status" value="1"/>
</dbReference>
<keyword evidence="6 9" id="KW-1133">Transmembrane helix</keyword>
<comment type="similarity">
    <text evidence="3 9">Belongs to the nonaspanin (TM9SF) (TC 9.A.2) family.</text>
</comment>
<evidence type="ECO:0000256" key="3">
    <source>
        <dbReference type="ARBA" id="ARBA00005227"/>
    </source>
</evidence>
<dbReference type="Pfam" id="PF00106">
    <property type="entry name" value="adh_short"/>
    <property type="match status" value="1"/>
</dbReference>
<dbReference type="InterPro" id="IPR004240">
    <property type="entry name" value="EMP70"/>
</dbReference>
<organism evidence="10 11">
    <name type="scientific">Operophtera brumata</name>
    <name type="common">Winter moth</name>
    <name type="synonym">Phalaena brumata</name>
    <dbReference type="NCBI Taxonomy" id="104452"/>
    <lineage>
        <taxon>Eukaryota</taxon>
        <taxon>Metazoa</taxon>
        <taxon>Ecdysozoa</taxon>
        <taxon>Arthropoda</taxon>
        <taxon>Hexapoda</taxon>
        <taxon>Insecta</taxon>
        <taxon>Pterygota</taxon>
        <taxon>Neoptera</taxon>
        <taxon>Endopterygota</taxon>
        <taxon>Lepidoptera</taxon>
        <taxon>Glossata</taxon>
        <taxon>Ditrysia</taxon>
        <taxon>Geometroidea</taxon>
        <taxon>Geometridae</taxon>
        <taxon>Larentiinae</taxon>
        <taxon>Operophtera</taxon>
    </lineage>
</organism>
<evidence type="ECO:0000256" key="4">
    <source>
        <dbReference type="ARBA" id="ARBA00022692"/>
    </source>
</evidence>
<evidence type="ECO:0000256" key="7">
    <source>
        <dbReference type="ARBA" id="ARBA00023034"/>
    </source>
</evidence>
<comment type="caution">
    <text evidence="10">The sequence shown here is derived from an EMBL/GenBank/DDBJ whole genome shotgun (WGS) entry which is preliminary data.</text>
</comment>
<evidence type="ECO:0000313" key="10">
    <source>
        <dbReference type="EMBL" id="KOB75776.1"/>
    </source>
</evidence>
<dbReference type="PANTHER" id="PTHR10766:SF55">
    <property type="entry name" value="TRANSMEMBRANE 9 SUPERFAMILY MEMBER 4"/>
    <property type="match status" value="1"/>
</dbReference>
<evidence type="ECO:0000256" key="1">
    <source>
        <dbReference type="ARBA" id="ARBA00004141"/>
    </source>
</evidence>
<feature type="transmembrane region" description="Helical" evidence="9">
    <location>
        <begin position="618"/>
        <end position="639"/>
    </location>
</feature>
<feature type="transmembrane region" description="Helical" evidence="9">
    <location>
        <begin position="578"/>
        <end position="598"/>
    </location>
</feature>
<feature type="transmembrane region" description="Helical" evidence="9">
    <location>
        <begin position="386"/>
        <end position="419"/>
    </location>
</feature>
<feature type="transmembrane region" description="Helical" evidence="9">
    <location>
        <begin position="521"/>
        <end position="547"/>
    </location>
</feature>
<reference evidence="10 11" key="1">
    <citation type="journal article" date="2015" name="Genome Biol. Evol.">
        <title>The genome of winter moth (Operophtera brumata) provides a genomic perspective on sexual dimorphism and phenology.</title>
        <authorList>
            <person name="Derks M.F."/>
            <person name="Smit S."/>
            <person name="Salis L."/>
            <person name="Schijlen E."/>
            <person name="Bossers A."/>
            <person name="Mateman C."/>
            <person name="Pijl A.S."/>
            <person name="de Ridder D."/>
            <person name="Groenen M.A."/>
            <person name="Visser M.E."/>
            <person name="Megens H.J."/>
        </authorList>
    </citation>
    <scope>NUCLEOTIDE SEQUENCE [LARGE SCALE GENOMIC DNA]</scope>
    <source>
        <strain evidence="10">WM2013NL</strain>
        <tissue evidence="10">Head and thorax</tissue>
    </source>
</reference>
<dbReference type="InterPro" id="IPR036291">
    <property type="entry name" value="NAD(P)-bd_dom_sf"/>
</dbReference>
<dbReference type="SUPFAM" id="SSF51735">
    <property type="entry name" value="NAD(P)-binding Rossmann-fold domains"/>
    <property type="match status" value="1"/>
</dbReference>
<dbReference type="EMBL" id="JTDY01000815">
    <property type="protein sequence ID" value="KOB75776.1"/>
    <property type="molecule type" value="Genomic_DNA"/>
</dbReference>
<feature type="transmembrane region" description="Helical" evidence="9">
    <location>
        <begin position="472"/>
        <end position="493"/>
    </location>
</feature>
<dbReference type="GO" id="GO:0016020">
    <property type="term" value="C:membrane"/>
    <property type="evidence" value="ECO:0007669"/>
    <property type="project" value="UniProtKB-SubCell"/>
</dbReference>
<dbReference type="AlphaFoldDB" id="A0A0L7LKQ9"/>
<name>A0A0L7LKQ9_OPEBR</name>